<evidence type="ECO:0000313" key="7">
    <source>
        <dbReference type="EMBL" id="AOS47540.1"/>
    </source>
</evidence>
<dbReference type="Proteomes" id="UP000095214">
    <property type="component" value="Chromosome"/>
</dbReference>
<keyword evidence="7" id="KW-0378">Hydrolase</keyword>
<dbReference type="GO" id="GO:0004519">
    <property type="term" value="F:endonuclease activity"/>
    <property type="evidence" value="ECO:0007669"/>
    <property type="project" value="UniProtKB-KW"/>
</dbReference>
<name>A0A1D8B325_9ACTO</name>
<dbReference type="Gene3D" id="3.40.50.150">
    <property type="entry name" value="Vaccinia Virus protein VP39"/>
    <property type="match status" value="1"/>
</dbReference>
<dbReference type="GO" id="GO:0032259">
    <property type="term" value="P:methylation"/>
    <property type="evidence" value="ECO:0007669"/>
    <property type="project" value="UniProtKB-KW"/>
</dbReference>
<comment type="catalytic activity">
    <reaction evidence="5">
        <text>a 2'-deoxyadenosine in DNA + S-adenosyl-L-methionine = an N(6)-methyl-2'-deoxyadenosine in DNA + S-adenosyl-L-homocysteine + H(+)</text>
        <dbReference type="Rhea" id="RHEA:15197"/>
        <dbReference type="Rhea" id="RHEA-COMP:12418"/>
        <dbReference type="Rhea" id="RHEA-COMP:12419"/>
        <dbReference type="ChEBI" id="CHEBI:15378"/>
        <dbReference type="ChEBI" id="CHEBI:57856"/>
        <dbReference type="ChEBI" id="CHEBI:59789"/>
        <dbReference type="ChEBI" id="CHEBI:90615"/>
        <dbReference type="ChEBI" id="CHEBI:90616"/>
        <dbReference type="EC" id="2.1.1.72"/>
    </reaction>
</comment>
<dbReference type="OrthoDB" id="4280289at2"/>
<keyword evidence="7" id="KW-0540">Nuclease</keyword>
<feature type="domain" description="Type II methyltransferase M.TaqI-like" evidence="6">
    <location>
        <begin position="333"/>
        <end position="572"/>
    </location>
</feature>
<dbReference type="RefSeq" id="WP_009744023.1">
    <property type="nucleotide sequence ID" value="NZ_CP017298.1"/>
</dbReference>
<keyword evidence="7" id="KW-0255">Endonuclease</keyword>
<gene>
    <name evidence="7" type="ORF">BH719_06525</name>
</gene>
<dbReference type="InterPro" id="IPR029063">
    <property type="entry name" value="SAM-dependent_MTases_sf"/>
</dbReference>
<dbReference type="PRINTS" id="PR00507">
    <property type="entry name" value="N12N6MTFRASE"/>
</dbReference>
<reference evidence="7 8" key="1">
    <citation type="submission" date="2016-09" db="EMBL/GenBank/DDBJ databases">
        <title>Complete genome sequence of Actinomyces hongkongensis HKU8.</title>
        <authorList>
            <person name="Gao Y.-X."/>
            <person name="Zhou Y.-Y."/>
            <person name="Xie Y."/>
            <person name="Wang M."/>
            <person name="Wang S.-J."/>
            <person name="Shen S.-G."/>
        </authorList>
    </citation>
    <scope>NUCLEOTIDE SEQUENCE [LARGE SCALE GENOMIC DNA]</scope>
    <source>
        <strain evidence="7 8">HKU8</strain>
    </source>
</reference>
<protein>
    <recommendedName>
        <fullName evidence="1">site-specific DNA-methyltransferase (adenine-specific)</fullName>
        <ecNumber evidence="1">2.1.1.72</ecNumber>
    </recommendedName>
</protein>
<dbReference type="REBASE" id="162002">
    <property type="entry name" value="AhoHKU8ORF6525P"/>
</dbReference>
<organism evidence="7 8">
    <name type="scientific">Pauljensenia hongkongensis</name>
    <dbReference type="NCBI Taxonomy" id="178339"/>
    <lineage>
        <taxon>Bacteria</taxon>
        <taxon>Bacillati</taxon>
        <taxon>Actinomycetota</taxon>
        <taxon>Actinomycetes</taxon>
        <taxon>Actinomycetales</taxon>
        <taxon>Actinomycetaceae</taxon>
        <taxon>Pauljensenia</taxon>
    </lineage>
</organism>
<sequence length="1245" mass="139713">MDININALESLATKSRARLIGQATGAIQRLLDDPLTEAEDRRRIERAVAHHGGVEGAAREAAYSWFNRLTALRYMDAVGVSGTHMVVTPTGASSEPECLSQARVGAFDPRVDRAPASPDADGRPGVAQRVGRLLFENRDVEAYVVLLSAYFDLWHPLIPDMFPAGDHWTNLVPPSDLLSASSVRADIVEGIAVGESGGPGVEVIGWLYQFYIAERKQQINDAKVKITSKELAPVTQLFTPHWIVRYLVENTVGAQWLRAHPGSPLRDRFDYLVAPVPGQEDQGMGIGDPKDFRVIDPACGSGHMLTYAFDVLWQMYVEAGYPKRRIAAAILDNNLFGAEIDARAVQLASFALMMKAVEHDPGFLERKLREQDRKAAGPGAGRPRITHVHSVVLEDLSPTEIAQAVRGAFGSEDSERASVGLEVNRVIEDLRNADTFGSLIRVPAGTAEIFEAIARSIEEGRRDVQLGSADTQQWREAAGICRVLEDSRYTTMVANPPYLVSKKFGDGLKEYARQSYPDSRQDLATMFMQHALTFTRKRASIGTLTLNSWMLTSSFERFRIRLLKNASIQSIAMLGRGLAGIQLDFCATVFWNACPRSDRTIRFITASEPATSPSNPIRIQRLQEAAQNPKSSDNIEVTYSRITRMPRSAFLHSISDQILEGFKTPLAEVARPRQGLATADNERFLRLWFEVSSSRSYLTATSREDADASGARWFPHNKGGSFRKWWGNQDYLVNWEDDGREIQEYRDPYTGKQRSRPQNIDFYFKPCVSWSNVSSGTPSFRLYNENFIFSHVGQALFSDTEHHPAIMSFANSTVVTKILEAIAPGTHFEVGQIKTLPWIEPESFDPTPIERLIEIFRDDWDARETSWDFQRPPYLVGDSSLLEELFAAWYERSVSTAREAQRLESENNRFWAGVYGLEDEVEIDVPLSRVSLTYNPRFPPAPSKGAERSEEEYRWLHYQRSATELVSWLIGVIMGRYSLDAPGLILADQGSTLDDFQARVPTASFMPDADGIVPITDSLFHDNADLRLTDALSALLGADSLGQNLDFLARCLAVKKPTSNGADFQPPRPVVDSRAALLKYMKSGFLKDHEQAYSNRPVYWMFSSPKGSFKALMYLHRYTPDTVGHVLTEYASEVVAKLADQIEVINRRLPDMGGSDRTRAQGKREKLRAQLHDVQGYIDSTLYPLSQRRIVLDLDDGVRVNRLKLAYGMREDLDELASPALQMPDDLKWMTDQKRKGNIWWSTQN</sequence>
<dbReference type="AlphaFoldDB" id="A0A1D8B325"/>
<dbReference type="PANTHER" id="PTHR33841:SF1">
    <property type="entry name" value="DNA METHYLTRANSFERASE A"/>
    <property type="match status" value="1"/>
</dbReference>
<keyword evidence="2" id="KW-0489">Methyltransferase</keyword>
<proteinExistence type="predicted"/>
<dbReference type="GO" id="GO:0006304">
    <property type="term" value="P:DNA modification"/>
    <property type="evidence" value="ECO:0007669"/>
    <property type="project" value="InterPro"/>
</dbReference>
<evidence type="ECO:0000256" key="5">
    <source>
        <dbReference type="ARBA" id="ARBA00047942"/>
    </source>
</evidence>
<dbReference type="GO" id="GO:0009007">
    <property type="term" value="F:site-specific DNA-methyltransferase (adenine-specific) activity"/>
    <property type="evidence" value="ECO:0007669"/>
    <property type="project" value="UniProtKB-EC"/>
</dbReference>
<evidence type="ECO:0000256" key="4">
    <source>
        <dbReference type="ARBA" id="ARBA00022691"/>
    </source>
</evidence>
<dbReference type="Pfam" id="PF07669">
    <property type="entry name" value="Eco57I"/>
    <property type="match status" value="1"/>
</dbReference>
<accession>A0A1D8B325</accession>
<evidence type="ECO:0000256" key="1">
    <source>
        <dbReference type="ARBA" id="ARBA00011900"/>
    </source>
</evidence>
<dbReference type="EC" id="2.1.1.72" evidence="1"/>
<keyword evidence="8" id="KW-1185">Reference proteome</keyword>
<dbReference type="InterPro" id="IPR050953">
    <property type="entry name" value="N4_N6_ade-DNA_methylase"/>
</dbReference>
<dbReference type="EMBL" id="CP017298">
    <property type="protein sequence ID" value="AOS47540.1"/>
    <property type="molecule type" value="Genomic_DNA"/>
</dbReference>
<evidence type="ECO:0000313" key="8">
    <source>
        <dbReference type="Proteomes" id="UP000095214"/>
    </source>
</evidence>
<evidence type="ECO:0000259" key="6">
    <source>
        <dbReference type="Pfam" id="PF07669"/>
    </source>
</evidence>
<dbReference type="SUPFAM" id="SSF53335">
    <property type="entry name" value="S-adenosyl-L-methionine-dependent methyltransferases"/>
    <property type="match status" value="1"/>
</dbReference>
<evidence type="ECO:0000256" key="3">
    <source>
        <dbReference type="ARBA" id="ARBA00022679"/>
    </source>
</evidence>
<keyword evidence="4" id="KW-0949">S-adenosyl-L-methionine</keyword>
<dbReference type="NCBIfam" id="NF033452">
    <property type="entry name" value="BREX_1_MTaseX"/>
    <property type="match status" value="1"/>
</dbReference>
<keyword evidence="3" id="KW-0808">Transferase</keyword>
<dbReference type="PANTHER" id="PTHR33841">
    <property type="entry name" value="DNA METHYLTRANSFERASE YEEA-RELATED"/>
    <property type="match status" value="1"/>
</dbReference>
<evidence type="ECO:0000256" key="2">
    <source>
        <dbReference type="ARBA" id="ARBA00022603"/>
    </source>
</evidence>
<dbReference type="InterPro" id="IPR047939">
    <property type="entry name" value="BREX_1_PglX"/>
</dbReference>
<dbReference type="KEGG" id="phon:BH719_06525"/>
<dbReference type="STRING" id="178339.BH719_06525"/>
<dbReference type="InterPro" id="IPR011639">
    <property type="entry name" value="MethylTrfase_TaqI-like_dom"/>
</dbReference>